<accession>A0ABU3R9E0</accession>
<keyword evidence="11" id="KW-1185">Reference proteome</keyword>
<keyword evidence="2 7" id="KW-0812">Transmembrane</keyword>
<feature type="domain" description="ABC transporter" evidence="8">
    <location>
        <begin position="339"/>
        <end position="577"/>
    </location>
</feature>
<evidence type="ECO:0000256" key="2">
    <source>
        <dbReference type="ARBA" id="ARBA00022692"/>
    </source>
</evidence>
<feature type="transmembrane region" description="Helical" evidence="7">
    <location>
        <begin position="159"/>
        <end position="180"/>
    </location>
</feature>
<keyword evidence="5 7" id="KW-1133">Transmembrane helix</keyword>
<dbReference type="Proteomes" id="UP001260980">
    <property type="component" value="Unassembled WGS sequence"/>
</dbReference>
<dbReference type="RefSeq" id="WP_315950527.1">
    <property type="nucleotide sequence ID" value="NZ_JAWCUD010000002.1"/>
</dbReference>
<name>A0ABU3R9E0_9BACL</name>
<keyword evidence="3" id="KW-0547">Nucleotide-binding</keyword>
<dbReference type="GO" id="GO:0005524">
    <property type="term" value="F:ATP binding"/>
    <property type="evidence" value="ECO:0007669"/>
    <property type="project" value="UniProtKB-KW"/>
</dbReference>
<evidence type="ECO:0000259" key="8">
    <source>
        <dbReference type="PROSITE" id="PS50893"/>
    </source>
</evidence>
<dbReference type="InterPro" id="IPR003593">
    <property type="entry name" value="AAA+_ATPase"/>
</dbReference>
<dbReference type="InterPro" id="IPR036640">
    <property type="entry name" value="ABC1_TM_sf"/>
</dbReference>
<evidence type="ECO:0000256" key="7">
    <source>
        <dbReference type="SAM" id="Phobius"/>
    </source>
</evidence>
<dbReference type="InterPro" id="IPR039421">
    <property type="entry name" value="Type_1_exporter"/>
</dbReference>
<dbReference type="SMART" id="SM00382">
    <property type="entry name" value="AAA"/>
    <property type="match status" value="1"/>
</dbReference>
<reference evidence="10 11" key="1">
    <citation type="submission" date="2023-10" db="EMBL/GenBank/DDBJ databases">
        <title>Paenibacillus strain PFR10 Genome sequencing and assembly.</title>
        <authorList>
            <person name="Kim I."/>
        </authorList>
    </citation>
    <scope>NUCLEOTIDE SEQUENCE [LARGE SCALE GENOMIC DNA]</scope>
    <source>
        <strain evidence="10 11">PFR10</strain>
    </source>
</reference>
<keyword evidence="6 7" id="KW-0472">Membrane</keyword>
<dbReference type="CDD" id="cd18548">
    <property type="entry name" value="ABC_6TM_Tm287_like"/>
    <property type="match status" value="1"/>
</dbReference>
<dbReference type="Pfam" id="PF00664">
    <property type="entry name" value="ABC_membrane"/>
    <property type="match status" value="1"/>
</dbReference>
<evidence type="ECO:0000313" key="11">
    <source>
        <dbReference type="Proteomes" id="UP001260980"/>
    </source>
</evidence>
<evidence type="ECO:0000256" key="5">
    <source>
        <dbReference type="ARBA" id="ARBA00022989"/>
    </source>
</evidence>
<dbReference type="InterPro" id="IPR003439">
    <property type="entry name" value="ABC_transporter-like_ATP-bd"/>
</dbReference>
<feature type="transmembrane region" description="Helical" evidence="7">
    <location>
        <begin position="279"/>
        <end position="303"/>
    </location>
</feature>
<evidence type="ECO:0000256" key="6">
    <source>
        <dbReference type="ARBA" id="ARBA00023136"/>
    </source>
</evidence>
<organism evidence="10 11">
    <name type="scientific">Paenibacillus violae</name>
    <dbReference type="NCBI Taxonomy" id="3077234"/>
    <lineage>
        <taxon>Bacteria</taxon>
        <taxon>Bacillati</taxon>
        <taxon>Bacillota</taxon>
        <taxon>Bacilli</taxon>
        <taxon>Bacillales</taxon>
        <taxon>Paenibacillaceae</taxon>
        <taxon>Paenibacillus</taxon>
    </lineage>
</organism>
<dbReference type="PROSITE" id="PS00211">
    <property type="entry name" value="ABC_TRANSPORTER_1"/>
    <property type="match status" value="1"/>
</dbReference>
<evidence type="ECO:0000256" key="1">
    <source>
        <dbReference type="ARBA" id="ARBA00004651"/>
    </source>
</evidence>
<evidence type="ECO:0000313" key="10">
    <source>
        <dbReference type="EMBL" id="MDU0200900.1"/>
    </source>
</evidence>
<feature type="transmembrane region" description="Helical" evidence="7">
    <location>
        <begin position="60"/>
        <end position="84"/>
    </location>
</feature>
<comment type="subcellular location">
    <subcellularLocation>
        <location evidence="1">Cell membrane</location>
        <topology evidence="1">Multi-pass membrane protein</topology>
    </subcellularLocation>
</comment>
<dbReference type="Pfam" id="PF00005">
    <property type="entry name" value="ABC_tran"/>
    <property type="match status" value="1"/>
</dbReference>
<keyword evidence="4 10" id="KW-0067">ATP-binding</keyword>
<dbReference type="InterPro" id="IPR027417">
    <property type="entry name" value="P-loop_NTPase"/>
</dbReference>
<evidence type="ECO:0000259" key="9">
    <source>
        <dbReference type="PROSITE" id="PS50929"/>
    </source>
</evidence>
<dbReference type="PANTHER" id="PTHR43394:SF1">
    <property type="entry name" value="ATP-BINDING CASSETTE SUB-FAMILY B MEMBER 10, MITOCHONDRIAL"/>
    <property type="match status" value="1"/>
</dbReference>
<dbReference type="Gene3D" id="1.20.1560.10">
    <property type="entry name" value="ABC transporter type 1, transmembrane domain"/>
    <property type="match status" value="1"/>
</dbReference>
<proteinExistence type="predicted"/>
<dbReference type="InterPro" id="IPR011527">
    <property type="entry name" value="ABC1_TM_dom"/>
</dbReference>
<feature type="domain" description="ABC transmembrane type-1" evidence="9">
    <location>
        <begin position="17"/>
        <end position="305"/>
    </location>
</feature>
<dbReference type="SUPFAM" id="SSF52540">
    <property type="entry name" value="P-loop containing nucleoside triphosphate hydrolases"/>
    <property type="match status" value="1"/>
</dbReference>
<dbReference type="InterPro" id="IPR017871">
    <property type="entry name" value="ABC_transporter-like_CS"/>
</dbReference>
<protein>
    <submittedName>
        <fullName evidence="10">ABC transporter ATP-binding protein</fullName>
    </submittedName>
</protein>
<sequence>MLRIFTKLRLKEWIQVLISLVFIVAQVYLDLKLPDYMSEITRLVQTPGSAISNIWIHGGYMLLCALGSLLSAVIVGFFASLIAASFSRQLRTLLFNKVDSFSMEEINRFSTSSLITRSTNDITQIQLLVTMGLQLIIKAPIMAVWAVTKIAGKGYEWSLATGCAVLILVVVIAFIMIFVLPKFRKMQTLTDNMNKVTRENLTGIRVVRAYNADDYQEAKFEKANEELTATQLYTSRGLAFMLPVMSMIMSGLSLSIYWIGAYLIDSAQVTDKLTIFSNMVVFSSYAMQVVMSFMMLAMMFVLLPRAAVSAKRINEVLDTQPIIADGSLTEGKPGSFGEVEFKNVSFKYPGAADYVLHNVSFSVKQGETVAFIGSTGSGKSTLVNLVPRFFDATEGEVLIDGVNVKEYAEEALYNKIGYVPQKAVLFRGTVSSNVGYGDNGKDATTADQIKKAISIAQGTDFIEAMEGQYDAAISQGGTNLSGGQKQRLSIARAISRNPEIYIFDDSFSALDYKTDRVLRSALKKETAGVTSMIVAQRIGTIMDADQIIVLDDGKVVGKGTHKELLATCDVYKEIAMSQLSEEELVS</sequence>
<feature type="transmembrane region" description="Helical" evidence="7">
    <location>
        <begin position="12"/>
        <end position="29"/>
    </location>
</feature>
<feature type="transmembrane region" description="Helical" evidence="7">
    <location>
        <begin position="127"/>
        <end position="147"/>
    </location>
</feature>
<gene>
    <name evidence="10" type="ORF">RQP52_07345</name>
</gene>
<dbReference type="SUPFAM" id="SSF90123">
    <property type="entry name" value="ABC transporter transmembrane region"/>
    <property type="match status" value="1"/>
</dbReference>
<dbReference type="PROSITE" id="PS50929">
    <property type="entry name" value="ABC_TM1F"/>
    <property type="match status" value="1"/>
</dbReference>
<dbReference type="PANTHER" id="PTHR43394">
    <property type="entry name" value="ATP-DEPENDENT PERMEASE MDL1, MITOCHONDRIAL"/>
    <property type="match status" value="1"/>
</dbReference>
<evidence type="ECO:0000256" key="4">
    <source>
        <dbReference type="ARBA" id="ARBA00022840"/>
    </source>
</evidence>
<dbReference type="EMBL" id="JAWCUD010000002">
    <property type="protein sequence ID" value="MDU0200900.1"/>
    <property type="molecule type" value="Genomic_DNA"/>
</dbReference>
<dbReference type="PROSITE" id="PS50893">
    <property type="entry name" value="ABC_TRANSPORTER_2"/>
    <property type="match status" value="1"/>
</dbReference>
<comment type="caution">
    <text evidence="10">The sequence shown here is derived from an EMBL/GenBank/DDBJ whole genome shotgun (WGS) entry which is preliminary data.</text>
</comment>
<feature type="transmembrane region" description="Helical" evidence="7">
    <location>
        <begin position="238"/>
        <end position="259"/>
    </location>
</feature>
<dbReference type="Gene3D" id="3.40.50.300">
    <property type="entry name" value="P-loop containing nucleotide triphosphate hydrolases"/>
    <property type="match status" value="1"/>
</dbReference>
<evidence type="ECO:0000256" key="3">
    <source>
        <dbReference type="ARBA" id="ARBA00022741"/>
    </source>
</evidence>